<feature type="coiled-coil region" evidence="2">
    <location>
        <begin position="310"/>
        <end position="337"/>
    </location>
</feature>
<comment type="similarity">
    <text evidence="1">Belongs to the TolB family.</text>
</comment>
<dbReference type="EMBL" id="UINC01041238">
    <property type="protein sequence ID" value="SVB42227.1"/>
    <property type="molecule type" value="Genomic_DNA"/>
</dbReference>
<gene>
    <name evidence="3" type="ORF">METZ01_LOCUS195081</name>
</gene>
<dbReference type="Gene3D" id="2.120.10.30">
    <property type="entry name" value="TolB, C-terminal domain"/>
    <property type="match status" value="1"/>
</dbReference>
<evidence type="ECO:0008006" key="4">
    <source>
        <dbReference type="Google" id="ProtNLM"/>
    </source>
</evidence>
<evidence type="ECO:0000256" key="1">
    <source>
        <dbReference type="ARBA" id="ARBA00009820"/>
    </source>
</evidence>
<dbReference type="SUPFAM" id="SSF82171">
    <property type="entry name" value="DPP6 N-terminal domain-like"/>
    <property type="match status" value="1"/>
</dbReference>
<feature type="non-terminal residue" evidence="3">
    <location>
        <position position="546"/>
    </location>
</feature>
<evidence type="ECO:0000256" key="2">
    <source>
        <dbReference type="SAM" id="Coils"/>
    </source>
</evidence>
<reference evidence="3" key="1">
    <citation type="submission" date="2018-05" db="EMBL/GenBank/DDBJ databases">
        <authorList>
            <person name="Lanie J.A."/>
            <person name="Ng W.-L."/>
            <person name="Kazmierczak K.M."/>
            <person name="Andrzejewski T.M."/>
            <person name="Davidsen T.M."/>
            <person name="Wayne K.J."/>
            <person name="Tettelin H."/>
            <person name="Glass J.I."/>
            <person name="Rusch D."/>
            <person name="Podicherti R."/>
            <person name="Tsui H.-C.T."/>
            <person name="Winkler M.E."/>
        </authorList>
    </citation>
    <scope>NUCLEOTIDE SEQUENCE</scope>
</reference>
<dbReference type="PANTHER" id="PTHR36842:SF1">
    <property type="entry name" value="PROTEIN TOLB"/>
    <property type="match status" value="1"/>
</dbReference>
<dbReference type="Pfam" id="PF07676">
    <property type="entry name" value="PD40"/>
    <property type="match status" value="2"/>
</dbReference>
<evidence type="ECO:0000313" key="3">
    <source>
        <dbReference type="EMBL" id="SVB42227.1"/>
    </source>
</evidence>
<dbReference type="PANTHER" id="PTHR36842">
    <property type="entry name" value="PROTEIN TOLB HOMOLOG"/>
    <property type="match status" value="1"/>
</dbReference>
<proteinExistence type="inferred from homology"/>
<organism evidence="3">
    <name type="scientific">marine metagenome</name>
    <dbReference type="NCBI Taxonomy" id="408172"/>
    <lineage>
        <taxon>unclassified sequences</taxon>
        <taxon>metagenomes</taxon>
        <taxon>ecological metagenomes</taxon>
    </lineage>
</organism>
<feature type="non-terminal residue" evidence="3">
    <location>
        <position position="1"/>
    </location>
</feature>
<name>A0A382DXD1_9ZZZZ</name>
<dbReference type="AlphaFoldDB" id="A0A382DXD1"/>
<protein>
    <recommendedName>
        <fullName evidence="4">Dipeptidylpeptidase IV N-terminal domain-containing protein</fullName>
    </recommendedName>
</protein>
<accession>A0A382DXD1</accession>
<keyword evidence="2" id="KW-0175">Coiled coil</keyword>
<dbReference type="InterPro" id="IPR011659">
    <property type="entry name" value="WD40"/>
</dbReference>
<dbReference type="InterPro" id="IPR011042">
    <property type="entry name" value="6-blade_b-propeller_TolB-like"/>
</dbReference>
<sequence>VKKFIFLFLSIFTIIHAQGTWLMSGRVHPELKWQTISTKHFNIHYHQGIESIGEEGAVIAEHVRPILLEQMDVDTIPKIDIIFTTEDEIMNGFAMWTYQTFIWVDQNDAAIWLEKGKWLEQVLSHELQHIVLLHKTKTWLPQPMSQYLSGLPGWVVEGTAEYETEEWRPYRADLSHKAHVLLNKMGSMDPHHDGFSKMLYWADRFGDSTITATLAYRNSFKLFRFGSGFKKATGVTVSQFNEDWRRHMNTYYYGYRAQKETYKEMGEVVSLPIKKMQSFSFYEDSTKLAILGLLDKDQQDVSLIITRRDTSAERKRLQKWEENIEKLKKKDKKTKKDSLTIEKDFKPKVLWKKEEIDYGQFHQSMSWSADGTKLAYSKYHFGKDQSQIYDIKVYDTKTKKHFWLTKSLRATYPIWLDSNTVSYVAHHNNISNIFTSGLIENEPRNLTAFTDNTQIAFLSISPDSGSIAFSMNPKNGNMDIYTFNLSTKRLKQITTNPMADISPVWHPDGQSISYTSNANGVPNIHTVDLSSETVIINTDAGDGVWT</sequence>